<dbReference type="AlphaFoldDB" id="A0AAV7U1H4"/>
<evidence type="ECO:0000256" key="1">
    <source>
        <dbReference type="SAM" id="MobiDB-lite"/>
    </source>
</evidence>
<feature type="region of interest" description="Disordered" evidence="1">
    <location>
        <begin position="1"/>
        <end position="91"/>
    </location>
</feature>
<dbReference type="EMBL" id="JANPWB010000006">
    <property type="protein sequence ID" value="KAJ1182615.1"/>
    <property type="molecule type" value="Genomic_DNA"/>
</dbReference>
<name>A0AAV7U1H4_PLEWA</name>
<reference evidence="2" key="1">
    <citation type="journal article" date="2022" name="bioRxiv">
        <title>Sequencing and chromosome-scale assembly of the giantPleurodeles waltlgenome.</title>
        <authorList>
            <person name="Brown T."/>
            <person name="Elewa A."/>
            <person name="Iarovenko S."/>
            <person name="Subramanian E."/>
            <person name="Araus A.J."/>
            <person name="Petzold A."/>
            <person name="Susuki M."/>
            <person name="Suzuki K.-i.T."/>
            <person name="Hayashi T."/>
            <person name="Toyoda A."/>
            <person name="Oliveira C."/>
            <person name="Osipova E."/>
            <person name="Leigh N.D."/>
            <person name="Simon A."/>
            <person name="Yun M.H."/>
        </authorList>
    </citation>
    <scope>NUCLEOTIDE SEQUENCE</scope>
    <source>
        <strain evidence="2">20211129_DDA</strain>
        <tissue evidence="2">Liver</tissue>
    </source>
</reference>
<organism evidence="2 3">
    <name type="scientific">Pleurodeles waltl</name>
    <name type="common">Iberian ribbed newt</name>
    <dbReference type="NCBI Taxonomy" id="8319"/>
    <lineage>
        <taxon>Eukaryota</taxon>
        <taxon>Metazoa</taxon>
        <taxon>Chordata</taxon>
        <taxon>Craniata</taxon>
        <taxon>Vertebrata</taxon>
        <taxon>Euteleostomi</taxon>
        <taxon>Amphibia</taxon>
        <taxon>Batrachia</taxon>
        <taxon>Caudata</taxon>
        <taxon>Salamandroidea</taxon>
        <taxon>Salamandridae</taxon>
        <taxon>Pleurodelinae</taxon>
        <taxon>Pleurodeles</taxon>
    </lineage>
</organism>
<evidence type="ECO:0000313" key="2">
    <source>
        <dbReference type="EMBL" id="KAJ1182615.1"/>
    </source>
</evidence>
<sequence>MRPPRTGAPQAALEALGPGSETWTPRKQRNGAAGFEEPPGDTSPVILVRGGWEEAEKEVSRKREKAPSFEPNKVRPSGTIALPAADSRRRG</sequence>
<protein>
    <submittedName>
        <fullName evidence="2">Uncharacterized protein</fullName>
    </submittedName>
</protein>
<proteinExistence type="predicted"/>
<keyword evidence="3" id="KW-1185">Reference proteome</keyword>
<gene>
    <name evidence="2" type="ORF">NDU88_007802</name>
</gene>
<comment type="caution">
    <text evidence="2">The sequence shown here is derived from an EMBL/GenBank/DDBJ whole genome shotgun (WGS) entry which is preliminary data.</text>
</comment>
<feature type="compositionally biased region" description="Basic and acidic residues" evidence="1">
    <location>
        <begin position="51"/>
        <end position="67"/>
    </location>
</feature>
<dbReference type="Proteomes" id="UP001066276">
    <property type="component" value="Chromosome 3_2"/>
</dbReference>
<evidence type="ECO:0000313" key="3">
    <source>
        <dbReference type="Proteomes" id="UP001066276"/>
    </source>
</evidence>
<accession>A0AAV7U1H4</accession>